<dbReference type="InterPro" id="IPR036921">
    <property type="entry name" value="PurM-like_N_sf"/>
</dbReference>
<keyword evidence="6 9" id="KW-0067">ATP-binding</keyword>
<name>A0AAV5B281_9ACTN</name>
<dbReference type="PANTHER" id="PTHR10256:SF0">
    <property type="entry name" value="INACTIVE SELENIDE, WATER DIKINASE-LIKE PROTEIN-RELATED"/>
    <property type="match status" value="1"/>
</dbReference>
<dbReference type="NCBIfam" id="TIGR00476">
    <property type="entry name" value="selD"/>
    <property type="match status" value="1"/>
</dbReference>
<organism evidence="12 13">
    <name type="scientific">Granulimonas faecalis</name>
    <dbReference type="NCBI Taxonomy" id="2894155"/>
    <lineage>
        <taxon>Bacteria</taxon>
        <taxon>Bacillati</taxon>
        <taxon>Actinomycetota</taxon>
        <taxon>Coriobacteriia</taxon>
        <taxon>Coriobacteriales</taxon>
        <taxon>Kribbibacteriaceae</taxon>
        <taxon>Granulimonas</taxon>
    </lineage>
</organism>
<feature type="site" description="Important for catalytic activity" evidence="9">
    <location>
        <position position="19"/>
    </location>
</feature>
<dbReference type="PANTHER" id="PTHR10256">
    <property type="entry name" value="SELENIDE, WATER DIKINASE"/>
    <property type="match status" value="1"/>
</dbReference>
<feature type="binding site" description="in other chain" evidence="9">
    <location>
        <position position="66"/>
    </location>
    <ligand>
        <name>ATP</name>
        <dbReference type="ChEBI" id="CHEBI:30616"/>
        <note>ligand shared between dimeric partners</note>
    </ligand>
</feature>
<dbReference type="GO" id="GO:0005737">
    <property type="term" value="C:cytoplasm"/>
    <property type="evidence" value="ECO:0007669"/>
    <property type="project" value="TreeGrafter"/>
</dbReference>
<feature type="domain" description="PurM-like N-terminal" evidence="10">
    <location>
        <begin position="48"/>
        <end position="154"/>
    </location>
</feature>
<evidence type="ECO:0000256" key="2">
    <source>
        <dbReference type="ARBA" id="ARBA00022679"/>
    </source>
</evidence>
<dbReference type="HAMAP" id="MF_00625">
    <property type="entry name" value="SelD"/>
    <property type="match status" value="1"/>
</dbReference>
<dbReference type="InterPro" id="IPR016188">
    <property type="entry name" value="PurM-like_N"/>
</dbReference>
<dbReference type="CDD" id="cd02195">
    <property type="entry name" value="SelD"/>
    <property type="match status" value="1"/>
</dbReference>
<feature type="domain" description="PurM-like C-terminal" evidence="11">
    <location>
        <begin position="166"/>
        <end position="344"/>
    </location>
</feature>
<comment type="caution">
    <text evidence="12">The sequence shown here is derived from an EMBL/GenBank/DDBJ whole genome shotgun (WGS) entry which is preliminary data.</text>
</comment>
<dbReference type="InterPro" id="IPR036676">
    <property type="entry name" value="PurM-like_C_sf"/>
</dbReference>
<dbReference type="GO" id="GO:0016260">
    <property type="term" value="P:selenocysteine biosynthetic process"/>
    <property type="evidence" value="ECO:0007669"/>
    <property type="project" value="InterPro"/>
</dbReference>
<dbReference type="NCBIfam" id="NF002098">
    <property type="entry name" value="PRK00943.1"/>
    <property type="match status" value="1"/>
</dbReference>
<dbReference type="AlphaFoldDB" id="A0AAV5B281"/>
<evidence type="ECO:0000259" key="10">
    <source>
        <dbReference type="Pfam" id="PF00586"/>
    </source>
</evidence>
<dbReference type="SUPFAM" id="SSF56042">
    <property type="entry name" value="PurM C-terminal domain-like"/>
    <property type="match status" value="1"/>
</dbReference>
<comment type="similarity">
    <text evidence="1 9">Belongs to the selenophosphate synthase 1 family. Class I subfamily.</text>
</comment>
<dbReference type="RefSeq" id="WP_135978677.1">
    <property type="nucleotide sequence ID" value="NZ_BQKC01000001.1"/>
</dbReference>
<evidence type="ECO:0000256" key="9">
    <source>
        <dbReference type="HAMAP-Rule" id="MF_00625"/>
    </source>
</evidence>
<dbReference type="GO" id="GO:0000287">
    <property type="term" value="F:magnesium ion binding"/>
    <property type="evidence" value="ECO:0007669"/>
    <property type="project" value="UniProtKB-UniRule"/>
</dbReference>
<keyword evidence="2 9" id="KW-0808">Transferase</keyword>
<dbReference type="InterPro" id="IPR023061">
    <property type="entry name" value="SelD_I"/>
</dbReference>
<feature type="active site" evidence="9">
    <location>
        <position position="16"/>
    </location>
</feature>
<keyword evidence="4 9" id="KW-0547">Nucleotide-binding</keyword>
<dbReference type="Gene3D" id="3.90.650.10">
    <property type="entry name" value="PurM-like C-terminal domain"/>
    <property type="match status" value="1"/>
</dbReference>
<evidence type="ECO:0000313" key="12">
    <source>
        <dbReference type="EMBL" id="GJM54901.1"/>
    </source>
</evidence>
<dbReference type="GO" id="GO:0004756">
    <property type="term" value="F:selenide, water dikinase activity"/>
    <property type="evidence" value="ECO:0007669"/>
    <property type="project" value="UniProtKB-UniRule"/>
</dbReference>
<evidence type="ECO:0000256" key="3">
    <source>
        <dbReference type="ARBA" id="ARBA00022723"/>
    </source>
</evidence>
<dbReference type="SUPFAM" id="SSF55326">
    <property type="entry name" value="PurM N-terminal domain-like"/>
    <property type="match status" value="1"/>
</dbReference>
<dbReference type="EMBL" id="BQKC01000001">
    <property type="protein sequence ID" value="GJM54901.1"/>
    <property type="molecule type" value="Genomic_DNA"/>
</dbReference>
<keyword evidence="8 9" id="KW-0711">Selenium</keyword>
<dbReference type="InterPro" id="IPR010918">
    <property type="entry name" value="PurM-like_C_dom"/>
</dbReference>
<evidence type="ECO:0000256" key="7">
    <source>
        <dbReference type="ARBA" id="ARBA00022842"/>
    </source>
</evidence>
<comment type="function">
    <text evidence="9">Synthesizes selenophosphate from selenide and ATP.</text>
</comment>
<dbReference type="Pfam" id="PF02769">
    <property type="entry name" value="AIRS_C"/>
    <property type="match status" value="1"/>
</dbReference>
<dbReference type="GO" id="GO:0005524">
    <property type="term" value="F:ATP binding"/>
    <property type="evidence" value="ECO:0007669"/>
    <property type="project" value="UniProtKB-UniRule"/>
</dbReference>
<feature type="binding site" evidence="9">
    <location>
        <position position="89"/>
    </location>
    <ligand>
        <name>Mg(2+)</name>
        <dbReference type="ChEBI" id="CHEBI:18420"/>
    </ligand>
</feature>
<dbReference type="Pfam" id="PF00586">
    <property type="entry name" value="AIRS"/>
    <property type="match status" value="1"/>
</dbReference>
<evidence type="ECO:0000256" key="1">
    <source>
        <dbReference type="ARBA" id="ARBA00008026"/>
    </source>
</evidence>
<feature type="binding site" evidence="9">
    <location>
        <begin position="136"/>
        <end position="138"/>
    </location>
    <ligand>
        <name>ATP</name>
        <dbReference type="ChEBI" id="CHEBI:30616"/>
        <note>ligand shared between dimeric partners</note>
    </ligand>
</feature>
<dbReference type="EC" id="2.7.9.3" evidence="9"/>
<feature type="binding site" description="in other chain" evidence="9">
    <location>
        <position position="19"/>
    </location>
    <ligand>
        <name>ATP</name>
        <dbReference type="ChEBI" id="CHEBI:30616"/>
        <note>ligand shared between dimeric partners</note>
    </ligand>
</feature>
<dbReference type="InterPro" id="IPR004536">
    <property type="entry name" value="SPS/SelD"/>
</dbReference>
<reference evidence="12" key="1">
    <citation type="journal article" date="2022" name="Int. J. Syst. Evol. Microbiol.">
        <title>Granulimonas faecalis gen. nov., sp. nov., and Leptogranulimonas caecicola gen. nov., sp. nov., novel lactate-producing Atopobiaceae bacteria isolated from mouse intestines, and an emended description of the family Atopobiaceae.</title>
        <authorList>
            <person name="Morinaga K."/>
            <person name="Kusada H."/>
            <person name="Sakamoto S."/>
            <person name="Murakami T."/>
            <person name="Toyoda A."/>
            <person name="Mori H."/>
            <person name="Meng X.Y."/>
            <person name="Takashino M."/>
            <person name="Murotomi K."/>
            <person name="Tamaki H."/>
        </authorList>
    </citation>
    <scope>NUCLEOTIDE SEQUENCE</scope>
    <source>
        <strain evidence="12">OPF53</strain>
    </source>
</reference>
<comment type="catalytic activity">
    <reaction evidence="9">
        <text>hydrogenselenide + ATP + H2O = selenophosphate + AMP + phosphate + 2 H(+)</text>
        <dbReference type="Rhea" id="RHEA:18737"/>
        <dbReference type="ChEBI" id="CHEBI:15377"/>
        <dbReference type="ChEBI" id="CHEBI:15378"/>
        <dbReference type="ChEBI" id="CHEBI:16144"/>
        <dbReference type="ChEBI" id="CHEBI:29317"/>
        <dbReference type="ChEBI" id="CHEBI:30616"/>
        <dbReference type="ChEBI" id="CHEBI:43474"/>
        <dbReference type="ChEBI" id="CHEBI:456215"/>
        <dbReference type="EC" id="2.7.9.3"/>
    </reaction>
</comment>
<keyword evidence="5 9" id="KW-0418">Kinase</keyword>
<evidence type="ECO:0000313" key="13">
    <source>
        <dbReference type="Proteomes" id="UP001055025"/>
    </source>
</evidence>
<feature type="binding site" evidence="9">
    <location>
        <position position="49"/>
    </location>
    <ligand>
        <name>Mg(2+)</name>
        <dbReference type="ChEBI" id="CHEBI:18420"/>
    </ligand>
</feature>
<dbReference type="Proteomes" id="UP001055025">
    <property type="component" value="Unassembled WGS sequence"/>
</dbReference>
<dbReference type="Gene3D" id="3.30.1330.10">
    <property type="entry name" value="PurM-like, N-terminal domain"/>
    <property type="match status" value="1"/>
</dbReference>
<gene>
    <name evidence="9 12" type="primary">selD</name>
    <name evidence="12" type="ORF">ATOP_05560</name>
</gene>
<comment type="cofactor">
    <cofactor evidence="9">
        <name>Mg(2+)</name>
        <dbReference type="ChEBI" id="CHEBI:18420"/>
    </cofactor>
    <text evidence="9">Binds 1 Mg(2+) ion per monomer.</text>
</comment>
<evidence type="ECO:0000256" key="6">
    <source>
        <dbReference type="ARBA" id="ARBA00022840"/>
    </source>
</evidence>
<evidence type="ECO:0000259" key="11">
    <source>
        <dbReference type="Pfam" id="PF02769"/>
    </source>
</evidence>
<keyword evidence="3 9" id="KW-0479">Metal-binding</keyword>
<feature type="binding site" description="in other chain" evidence="9">
    <location>
        <begin position="46"/>
        <end position="48"/>
    </location>
    <ligand>
        <name>ATP</name>
        <dbReference type="ChEBI" id="CHEBI:30616"/>
        <note>ligand shared between dimeric partners</note>
    </ligand>
</feature>
<keyword evidence="13" id="KW-1185">Reference proteome</keyword>
<dbReference type="PIRSF" id="PIRSF036407">
    <property type="entry name" value="Selenphspht_syn"/>
    <property type="match status" value="1"/>
</dbReference>
<feature type="binding site" evidence="9">
    <location>
        <position position="226"/>
    </location>
    <ligand>
        <name>Mg(2+)</name>
        <dbReference type="ChEBI" id="CHEBI:18420"/>
    </ligand>
</feature>
<evidence type="ECO:0000256" key="4">
    <source>
        <dbReference type="ARBA" id="ARBA00022741"/>
    </source>
</evidence>
<comment type="subunit">
    <text evidence="9">Homodimer.</text>
</comment>
<evidence type="ECO:0000256" key="8">
    <source>
        <dbReference type="ARBA" id="ARBA00023266"/>
    </source>
</evidence>
<keyword evidence="7 9" id="KW-0460">Magnesium</keyword>
<protein>
    <recommendedName>
        <fullName evidence="9">Selenide, water dikinase</fullName>
        <ecNumber evidence="9">2.7.9.3</ecNumber>
    </recommendedName>
    <alternativeName>
        <fullName evidence="9">Selenium donor protein</fullName>
    </alternativeName>
    <alternativeName>
        <fullName evidence="9">Selenophosphate synthase</fullName>
    </alternativeName>
</protein>
<evidence type="ECO:0000256" key="5">
    <source>
        <dbReference type="ARBA" id="ARBA00022777"/>
    </source>
</evidence>
<dbReference type="FunFam" id="3.30.1330.10:FF:000003">
    <property type="entry name" value="Selenide, water dikinase"/>
    <property type="match status" value="1"/>
</dbReference>
<feature type="binding site" description="in other chain" evidence="9">
    <location>
        <position position="89"/>
    </location>
    <ligand>
        <name>ATP</name>
        <dbReference type="ChEBI" id="CHEBI:30616"/>
        <note>ligand shared between dimeric partners</note>
    </ligand>
</feature>
<proteinExistence type="inferred from homology"/>
<accession>A0AAV5B281</accession>
<sequence length="350" mass="36553">MTQPIKLTKLAECAGCGAKVGAGELARLLEGLDVRRDPNLLVGFDKSDDAAVYRVSEDLAIVETLDFFPPIADDPYTYGAIAAANALSDVWAMGGEPKVALNIMAVPEDMPKDVVHQILRGGYEKVYEAGASIVGGHSIYDEEPKYGLSVTGFVEPGSMWTNAGAREGDVLVYTKPLGIGIVVTAAKGGLATPEQLSLAEEAMMRLNRWPHDVALEGGFTVDAATDVTGFGVMGHLLEMAQGAGLACEVDAGAFDVLPGALEAARLGLLPAGTYRNRHFAADYVDGGDTELALLDLLFTPETSGGLLFAVPAEEADAFVATLTADGRVLAACAVGRMVAAGEGAPRIRVR</sequence>